<dbReference type="PANTHER" id="PTHR30128">
    <property type="entry name" value="OUTER MEMBRANE PROTEIN, OMPA-RELATED"/>
    <property type="match status" value="1"/>
</dbReference>
<dbReference type="Pfam" id="PF00223">
    <property type="entry name" value="PsaA_PsaB"/>
    <property type="match status" value="1"/>
</dbReference>
<evidence type="ECO:0008006" key="4">
    <source>
        <dbReference type="Google" id="ProtNLM"/>
    </source>
</evidence>
<reference evidence="2 3" key="1">
    <citation type="journal article" date="2019" name="Genome Biol. Evol.">
        <title>Insights into the evolution of the New World diploid cottons (Gossypium, subgenus Houzingenia) based on genome sequencing.</title>
        <authorList>
            <person name="Grover C.E."/>
            <person name="Arick M.A. 2nd"/>
            <person name="Thrash A."/>
            <person name="Conover J.L."/>
            <person name="Sanders W.S."/>
            <person name="Peterson D.G."/>
            <person name="Frelichowski J.E."/>
            <person name="Scheffler J.A."/>
            <person name="Scheffler B.E."/>
            <person name="Wendel J.F."/>
        </authorList>
    </citation>
    <scope>NUCLEOTIDE SEQUENCE [LARGE SCALE GENOMIC DNA]</scope>
    <source>
        <strain evidence="2">8</strain>
        <tissue evidence="2">Leaf</tissue>
    </source>
</reference>
<dbReference type="InterPro" id="IPR001280">
    <property type="entry name" value="PSI_PsaA/B"/>
</dbReference>
<dbReference type="GO" id="GO:0015979">
    <property type="term" value="P:photosynthesis"/>
    <property type="evidence" value="ECO:0007669"/>
    <property type="project" value="InterPro"/>
</dbReference>
<dbReference type="AlphaFoldDB" id="A0A7J8QMZ0"/>
<dbReference type="InterPro" id="IPR036408">
    <property type="entry name" value="PSI_PsaA/B_sf"/>
</dbReference>
<dbReference type="EMBL" id="JABEZZ010000013">
    <property type="protein sequence ID" value="MBA0602502.1"/>
    <property type="molecule type" value="Genomic_DNA"/>
</dbReference>
<feature type="transmembrane region" description="Helical" evidence="1">
    <location>
        <begin position="29"/>
        <end position="51"/>
    </location>
</feature>
<keyword evidence="1" id="KW-0812">Transmembrane</keyword>
<dbReference type="GO" id="GO:0009535">
    <property type="term" value="C:chloroplast thylakoid membrane"/>
    <property type="evidence" value="ECO:0007669"/>
    <property type="project" value="TreeGrafter"/>
</dbReference>
<evidence type="ECO:0000256" key="1">
    <source>
        <dbReference type="SAM" id="Phobius"/>
    </source>
</evidence>
<organism evidence="2 3">
    <name type="scientific">Gossypium raimondii</name>
    <name type="common">Peruvian cotton</name>
    <name type="synonym">Gossypium klotzschianum subsp. raimondii</name>
    <dbReference type="NCBI Taxonomy" id="29730"/>
    <lineage>
        <taxon>Eukaryota</taxon>
        <taxon>Viridiplantae</taxon>
        <taxon>Streptophyta</taxon>
        <taxon>Embryophyta</taxon>
        <taxon>Tracheophyta</taxon>
        <taxon>Spermatophyta</taxon>
        <taxon>Magnoliopsida</taxon>
        <taxon>eudicotyledons</taxon>
        <taxon>Gunneridae</taxon>
        <taxon>Pentapetalae</taxon>
        <taxon>rosids</taxon>
        <taxon>malvids</taxon>
        <taxon>Malvales</taxon>
        <taxon>Malvaceae</taxon>
        <taxon>Malvoideae</taxon>
        <taxon>Gossypium</taxon>
    </lineage>
</organism>
<evidence type="ECO:0000313" key="2">
    <source>
        <dbReference type="EMBL" id="MBA0602502.1"/>
    </source>
</evidence>
<name>A0A7J8QMZ0_GOSRA</name>
<accession>A0A7J8QMZ0</accession>
<dbReference type="Proteomes" id="UP000593578">
    <property type="component" value="Unassembled WGS sequence"/>
</dbReference>
<evidence type="ECO:0000313" key="3">
    <source>
        <dbReference type="Proteomes" id="UP000593578"/>
    </source>
</evidence>
<dbReference type="Gene3D" id="1.20.1130.10">
    <property type="entry name" value="Photosystem I PsaA/PsaB"/>
    <property type="match status" value="1"/>
</dbReference>
<keyword evidence="1" id="KW-0472">Membrane</keyword>
<feature type="non-terminal residue" evidence="2">
    <location>
        <position position="246"/>
    </location>
</feature>
<sequence length="246" mass="27745">MPDKKDFSYSFPCDGPGQGGTCDISVWDAFYSLAGMAILAHSILMVIPNYFMQSMVILKGLYEEIERMVQVLRNLYGVSSGFPESLSWDSEGGLLVNIVPGHSSLDIECLLSVMITEDGEWNLDIFRLWLPDKLIRKIVGIPPPHPIVESCQTIKVSYSWERQYVSSNKGKANDSRGKMQSSFLTDCWVILSINGSVLKEAGFAAERSFERSNSALVRSIHQTLSWFKQWSIRHISREENSEADHL</sequence>
<dbReference type="PANTHER" id="PTHR30128:SF19">
    <property type="entry name" value="PHOTOSYSTEM I P700 CHLOROPHYLL A APOPROTEIN A1-RELATED"/>
    <property type="match status" value="1"/>
</dbReference>
<proteinExistence type="predicted"/>
<comment type="caution">
    <text evidence="2">The sequence shown here is derived from an EMBL/GenBank/DDBJ whole genome shotgun (WGS) entry which is preliminary data.</text>
</comment>
<gene>
    <name evidence="2" type="ORF">Gorai_002682</name>
</gene>
<protein>
    <recommendedName>
        <fullName evidence="4">Photosystem I</fullName>
    </recommendedName>
</protein>
<dbReference type="SUPFAM" id="SSF81558">
    <property type="entry name" value="Photosystem I subunits PsaA/PsaB"/>
    <property type="match status" value="1"/>
</dbReference>
<keyword evidence="1" id="KW-1133">Transmembrane helix</keyword>